<organism evidence="1 2">
    <name type="scientific">Enterococcus faecalis TX4248</name>
    <dbReference type="NCBI Taxonomy" id="749495"/>
    <lineage>
        <taxon>Bacteria</taxon>
        <taxon>Bacillati</taxon>
        <taxon>Bacillota</taxon>
        <taxon>Bacilli</taxon>
        <taxon>Lactobacillales</taxon>
        <taxon>Enterococcaceae</taxon>
        <taxon>Enterococcus</taxon>
    </lineage>
</organism>
<gene>
    <name evidence="1" type="ORF">HMPREF9498_00191</name>
</gene>
<comment type="caution">
    <text evidence="1">The sequence shown here is derived from an EMBL/GenBank/DDBJ whole genome shotgun (WGS) entry which is preliminary data.</text>
</comment>
<proteinExistence type="predicted"/>
<evidence type="ECO:0000313" key="1">
    <source>
        <dbReference type="EMBL" id="EFM84216.1"/>
    </source>
</evidence>
<dbReference type="RefSeq" id="WP_002355865.1">
    <property type="nucleotide sequence ID" value="NZ_GL454411.1"/>
</dbReference>
<evidence type="ECO:0008006" key="3">
    <source>
        <dbReference type="Google" id="ProtNLM"/>
    </source>
</evidence>
<accession>A0A125WAK2</accession>
<name>A0A125WAK2_ENTFL</name>
<protein>
    <recommendedName>
        <fullName evidence="3">DUF3958 domain-containing protein</fullName>
    </recommendedName>
</protein>
<dbReference type="AlphaFoldDB" id="A0A125WAK2"/>
<reference evidence="1 2" key="1">
    <citation type="submission" date="2010-07" db="EMBL/GenBank/DDBJ databases">
        <authorList>
            <person name="Sid Ahmed O."/>
        </authorList>
    </citation>
    <scope>NUCLEOTIDE SEQUENCE [LARGE SCALE GENOMIC DNA]</scope>
    <source>
        <strain evidence="1 2">TX4248</strain>
    </source>
</reference>
<evidence type="ECO:0000313" key="2">
    <source>
        <dbReference type="Proteomes" id="UP000004846"/>
    </source>
</evidence>
<sequence length="101" mass="12927">MEEQRRKRQYLEEQYYEEKNKIHRQQEVLSNQLVNFRRETGQLVDKVNYLTKNDQWHKQQFYHAMEQSDHLIHQEGNRYRQQLEEKEREWTRTYRKELDKL</sequence>
<dbReference type="HOGENOM" id="CLU_2154433_0_0_9"/>
<dbReference type="Proteomes" id="UP000004846">
    <property type="component" value="Unassembled WGS sequence"/>
</dbReference>
<dbReference type="EMBL" id="AEBR01000005">
    <property type="protein sequence ID" value="EFM84216.1"/>
    <property type="molecule type" value="Genomic_DNA"/>
</dbReference>